<dbReference type="AlphaFoldDB" id="A0A2P6RLP0"/>
<reference evidence="1 2" key="1">
    <citation type="journal article" date="2018" name="Nat. Genet.">
        <title>The Rosa genome provides new insights in the design of modern roses.</title>
        <authorList>
            <person name="Bendahmane M."/>
        </authorList>
    </citation>
    <scope>NUCLEOTIDE SEQUENCE [LARGE SCALE GENOMIC DNA]</scope>
    <source>
        <strain evidence="2">cv. Old Blush</strain>
    </source>
</reference>
<proteinExistence type="predicted"/>
<comment type="caution">
    <text evidence="1">The sequence shown here is derived from an EMBL/GenBank/DDBJ whole genome shotgun (WGS) entry which is preliminary data.</text>
</comment>
<accession>A0A2P6RLP0</accession>
<dbReference type="Gramene" id="PRQ47311">
    <property type="protein sequence ID" value="PRQ47311"/>
    <property type="gene ID" value="RchiOBHm_Chr2g0098311"/>
</dbReference>
<organism evidence="1 2">
    <name type="scientific">Rosa chinensis</name>
    <name type="common">China rose</name>
    <dbReference type="NCBI Taxonomy" id="74649"/>
    <lineage>
        <taxon>Eukaryota</taxon>
        <taxon>Viridiplantae</taxon>
        <taxon>Streptophyta</taxon>
        <taxon>Embryophyta</taxon>
        <taxon>Tracheophyta</taxon>
        <taxon>Spermatophyta</taxon>
        <taxon>Magnoliopsida</taxon>
        <taxon>eudicotyledons</taxon>
        <taxon>Gunneridae</taxon>
        <taxon>Pentapetalae</taxon>
        <taxon>rosids</taxon>
        <taxon>fabids</taxon>
        <taxon>Rosales</taxon>
        <taxon>Rosaceae</taxon>
        <taxon>Rosoideae</taxon>
        <taxon>Rosoideae incertae sedis</taxon>
        <taxon>Rosa</taxon>
    </lineage>
</organism>
<dbReference type="EMBL" id="PDCK01000040">
    <property type="protein sequence ID" value="PRQ47311.1"/>
    <property type="molecule type" value="Genomic_DNA"/>
</dbReference>
<gene>
    <name evidence="1" type="ORF">RchiOBHm_Chr2g0098311</name>
</gene>
<evidence type="ECO:0000313" key="1">
    <source>
        <dbReference type="EMBL" id="PRQ47311.1"/>
    </source>
</evidence>
<name>A0A2P6RLP0_ROSCH</name>
<evidence type="ECO:0000313" key="2">
    <source>
        <dbReference type="Proteomes" id="UP000238479"/>
    </source>
</evidence>
<dbReference type="Proteomes" id="UP000238479">
    <property type="component" value="Chromosome 2"/>
</dbReference>
<keyword evidence="2" id="KW-1185">Reference proteome</keyword>
<sequence>MIDSTVMSQSNVLKRHFSWLPAVLFEIQRLDLMLEVMKSLANLKDLTRSSAHLQALQAEHPDSIPNWQILRNGVGLQGGFSRSGQ</sequence>
<protein>
    <submittedName>
        <fullName evidence="1">Uncharacterized protein</fullName>
    </submittedName>
</protein>